<reference evidence="5" key="1">
    <citation type="journal article" date="2012" name="MBio">
        <title>Comparative genome analysis of Trichophyton rubrum and related dermatophytes reveals candidate genes involved in infection.</title>
        <authorList>
            <person name="Martinez D.A."/>
            <person name="Oliver B.G."/>
            <person name="Graeser Y."/>
            <person name="Goldberg J.M."/>
            <person name="Li W."/>
            <person name="Martinez-Rossi N.M."/>
            <person name="Monod M."/>
            <person name="Shelest E."/>
            <person name="Barton R.C."/>
            <person name="Birch E."/>
            <person name="Brakhage A.A."/>
            <person name="Chen Z."/>
            <person name="Gurr S.J."/>
            <person name="Heiman D."/>
            <person name="Heitman J."/>
            <person name="Kosti I."/>
            <person name="Rossi A."/>
            <person name="Saif S."/>
            <person name="Samalova M."/>
            <person name="Saunders C.W."/>
            <person name="Shea T."/>
            <person name="Summerbell R.C."/>
            <person name="Xu J."/>
            <person name="Young S."/>
            <person name="Zeng Q."/>
            <person name="Birren B.W."/>
            <person name="Cuomo C.A."/>
            <person name="White T.C."/>
        </authorList>
    </citation>
    <scope>NUCLEOTIDE SEQUENCE [LARGE SCALE GENOMIC DNA]</scope>
    <source>
        <strain evidence="5">ATCC MYA-4604 / CBS 118893</strain>
    </source>
</reference>
<evidence type="ECO:0000256" key="1">
    <source>
        <dbReference type="SAM" id="MobiDB-lite"/>
    </source>
</evidence>
<feature type="signal peptide" evidence="3">
    <location>
        <begin position="1"/>
        <end position="18"/>
    </location>
</feature>
<keyword evidence="3" id="KW-0732">Signal</keyword>
<proteinExistence type="predicted"/>
<dbReference type="OMA" id="CRGKPKC"/>
<protein>
    <submittedName>
        <fullName evidence="4">Uncharacterized protein</fullName>
    </submittedName>
</protein>
<dbReference type="OrthoDB" id="5409353at2759"/>
<sequence>MLAKFVATSLLALQGAAAFLIVPEIDIPHATTTTKKTAGDAPKLTIAANCAKCPFPDTLDASSEVSAVDSFMLFDLTTDAGKLYINEKEVYPSPDASVDLQTILVRKSDEQRSRNVPAGYVFEVLRTPDSPSDPEGPELLSLYFTPVQLDGLPAAADTLHIPVIKTARGNLVIVNSRIEATPAPHISCKDCGRDTECWKRLLLARIAATINAAKIRAAKFVDKISSAFKGCHGKNKASGMEMEPAHGHGQGQHRHQHPTFSRAFAHALRFVIIPAIVGLCLSLVVCSIGSLVGHCIVALWRYSQRRRSSPGQQQNIDSAQEDGEAYEKEGLMSHDDDDHADVAPQEEDRLHGQIRLPADKA</sequence>
<keyword evidence="2" id="KW-0812">Transmembrane</keyword>
<feature type="compositionally biased region" description="Basic and acidic residues" evidence="1">
    <location>
        <begin position="325"/>
        <end position="361"/>
    </location>
</feature>
<dbReference type="Proteomes" id="UP000002669">
    <property type="component" value="Unassembled WGS sequence"/>
</dbReference>
<keyword evidence="5" id="KW-1185">Reference proteome</keyword>
<evidence type="ECO:0000256" key="3">
    <source>
        <dbReference type="SAM" id="SignalP"/>
    </source>
</evidence>
<feature type="region of interest" description="Disordered" evidence="1">
    <location>
        <begin position="307"/>
        <end position="361"/>
    </location>
</feature>
<accession>E4UT93</accession>
<feature type="transmembrane region" description="Helical" evidence="2">
    <location>
        <begin position="271"/>
        <end position="300"/>
    </location>
</feature>
<dbReference type="EMBL" id="DS989824">
    <property type="protein sequence ID" value="EFR00654.1"/>
    <property type="molecule type" value="Genomic_DNA"/>
</dbReference>
<dbReference type="VEuPathDB" id="FungiDB:MGYG_03661"/>
<dbReference type="RefSeq" id="XP_003173484.1">
    <property type="nucleotide sequence ID" value="XM_003173436.1"/>
</dbReference>
<dbReference type="AlphaFoldDB" id="E4UT93"/>
<dbReference type="InParanoid" id="E4UT93"/>
<keyword evidence="2" id="KW-0472">Membrane</keyword>
<feature type="chain" id="PRO_5003190648" evidence="3">
    <location>
        <begin position="19"/>
        <end position="361"/>
    </location>
</feature>
<dbReference type="eggNOG" id="ENOG502SC3G">
    <property type="taxonomic scope" value="Eukaryota"/>
</dbReference>
<keyword evidence="2" id="KW-1133">Transmembrane helix</keyword>
<dbReference type="GeneID" id="10028763"/>
<gene>
    <name evidence="4" type="ORF">MGYG_03661</name>
</gene>
<evidence type="ECO:0000256" key="2">
    <source>
        <dbReference type="SAM" id="Phobius"/>
    </source>
</evidence>
<dbReference type="PANTHER" id="PTHR40622">
    <property type="match status" value="1"/>
</dbReference>
<feature type="region of interest" description="Disordered" evidence="1">
    <location>
        <begin position="235"/>
        <end position="257"/>
    </location>
</feature>
<evidence type="ECO:0000313" key="5">
    <source>
        <dbReference type="Proteomes" id="UP000002669"/>
    </source>
</evidence>
<dbReference type="PANTHER" id="PTHR40622:SF1">
    <property type="match status" value="1"/>
</dbReference>
<evidence type="ECO:0000313" key="4">
    <source>
        <dbReference type="EMBL" id="EFR00654.1"/>
    </source>
</evidence>
<organism evidence="5">
    <name type="scientific">Arthroderma gypseum (strain ATCC MYA-4604 / CBS 118893)</name>
    <name type="common">Microsporum gypseum</name>
    <dbReference type="NCBI Taxonomy" id="535722"/>
    <lineage>
        <taxon>Eukaryota</taxon>
        <taxon>Fungi</taxon>
        <taxon>Dikarya</taxon>
        <taxon>Ascomycota</taxon>
        <taxon>Pezizomycotina</taxon>
        <taxon>Eurotiomycetes</taxon>
        <taxon>Eurotiomycetidae</taxon>
        <taxon>Onygenales</taxon>
        <taxon>Arthrodermataceae</taxon>
        <taxon>Nannizzia</taxon>
    </lineage>
</organism>
<dbReference type="HOGENOM" id="CLU_051864_0_0_1"/>
<name>E4UT93_ARTGP</name>